<dbReference type="Pfam" id="PF05930">
    <property type="entry name" value="Phage_AlpA"/>
    <property type="match status" value="1"/>
</dbReference>
<sequence>MEHINPNAILGKKTVKELTSLSDSTIYRLEKSGKFPKRQNISYNRVGWLASEVLEWTKNRITGSRL</sequence>
<dbReference type="EMBL" id="CP061280">
    <property type="protein sequence ID" value="QNS14517.1"/>
    <property type="molecule type" value="Genomic_DNA"/>
</dbReference>
<name>A0A7H1C0L2_9PAST</name>
<dbReference type="InterPro" id="IPR052931">
    <property type="entry name" value="Prophage_regulatory_activator"/>
</dbReference>
<reference evidence="1 2" key="1">
    <citation type="submission" date="2020-09" db="EMBL/GenBank/DDBJ databases">
        <title>Mannheimia bovis sp.nov., isolated from a cow.</title>
        <authorList>
            <person name="Li F."/>
        </authorList>
    </citation>
    <scope>NUCLEOTIDE SEQUENCE [LARGE SCALE GENOMIC DNA]</scope>
    <source>
        <strain evidence="1 2">ZY190616</strain>
    </source>
</reference>
<dbReference type="InterPro" id="IPR010260">
    <property type="entry name" value="AlpA"/>
</dbReference>
<dbReference type="Proteomes" id="UP000576260">
    <property type="component" value="Chromosome"/>
</dbReference>
<dbReference type="KEGG" id="mbos:ICJ55_07040"/>
<dbReference type="RefSeq" id="WP_188156167.1">
    <property type="nucleotide sequence ID" value="NZ_CP061280.1"/>
</dbReference>
<protein>
    <submittedName>
        <fullName evidence="1">AlpA family phage regulatory protein</fullName>
    </submittedName>
</protein>
<dbReference type="AlphaFoldDB" id="A0A7H1C0L2"/>
<keyword evidence="2" id="KW-1185">Reference proteome</keyword>
<gene>
    <name evidence="1" type="ORF">ICJ55_07040</name>
</gene>
<organism evidence="1 2">
    <name type="scientific">Mannheimia bovis</name>
    <dbReference type="NCBI Taxonomy" id="2770636"/>
    <lineage>
        <taxon>Bacteria</taxon>
        <taxon>Pseudomonadati</taxon>
        <taxon>Pseudomonadota</taxon>
        <taxon>Gammaproteobacteria</taxon>
        <taxon>Pasteurellales</taxon>
        <taxon>Pasteurellaceae</taxon>
        <taxon>Mannheimia</taxon>
    </lineage>
</organism>
<evidence type="ECO:0000313" key="2">
    <source>
        <dbReference type="Proteomes" id="UP000576260"/>
    </source>
</evidence>
<dbReference type="PANTHER" id="PTHR36154:SF1">
    <property type="entry name" value="DNA-BINDING TRANSCRIPTIONAL ACTIVATOR ALPA"/>
    <property type="match status" value="1"/>
</dbReference>
<accession>A0A7H1C0L2</accession>
<evidence type="ECO:0000313" key="1">
    <source>
        <dbReference type="EMBL" id="QNS14517.1"/>
    </source>
</evidence>
<dbReference type="Gene3D" id="1.10.238.160">
    <property type="match status" value="1"/>
</dbReference>
<dbReference type="PANTHER" id="PTHR36154">
    <property type="entry name" value="DNA-BINDING TRANSCRIPTIONAL ACTIVATOR ALPA"/>
    <property type="match status" value="1"/>
</dbReference>
<proteinExistence type="predicted"/>